<evidence type="ECO:0000313" key="12">
    <source>
        <dbReference type="EMBL" id="KAG8232068.1"/>
    </source>
</evidence>
<feature type="domain" description="ABC transmembrane type-1" evidence="11">
    <location>
        <begin position="1163"/>
        <end position="1463"/>
    </location>
</feature>
<feature type="region of interest" description="Disordered" evidence="8">
    <location>
        <begin position="1022"/>
        <end position="1073"/>
    </location>
</feature>
<feature type="transmembrane region" description="Helical" evidence="9">
    <location>
        <begin position="1401"/>
        <end position="1423"/>
    </location>
</feature>
<keyword evidence="13" id="KW-1185">Reference proteome</keyword>
<evidence type="ECO:0000259" key="11">
    <source>
        <dbReference type="PROSITE" id="PS50929"/>
    </source>
</evidence>
<evidence type="ECO:0000256" key="9">
    <source>
        <dbReference type="SAM" id="Phobius"/>
    </source>
</evidence>
<gene>
    <name evidence="12" type="ORF">J437_LFUL011614</name>
</gene>
<feature type="transmembrane region" description="Helical" evidence="9">
    <location>
        <begin position="1319"/>
        <end position="1336"/>
    </location>
</feature>
<dbReference type="GO" id="GO:0140359">
    <property type="term" value="F:ABC-type transporter activity"/>
    <property type="evidence" value="ECO:0007669"/>
    <property type="project" value="InterPro"/>
</dbReference>
<feature type="compositionally biased region" description="Basic and acidic residues" evidence="8">
    <location>
        <begin position="241"/>
        <end position="251"/>
    </location>
</feature>
<dbReference type="InterPro" id="IPR036640">
    <property type="entry name" value="ABC1_TM_sf"/>
</dbReference>
<dbReference type="FunFam" id="1.20.1560.10:FF:000010">
    <property type="entry name" value="Multidrug resistance-associated ABC transporter"/>
    <property type="match status" value="1"/>
</dbReference>
<dbReference type="PROSITE" id="PS00211">
    <property type="entry name" value="ABC_TRANSPORTER_1"/>
    <property type="match status" value="1"/>
</dbReference>
<evidence type="ECO:0000313" key="13">
    <source>
        <dbReference type="Proteomes" id="UP000792457"/>
    </source>
</evidence>
<sequence length="1763" mass="195188">MQMRTRRVSGGRRSGDEKEESGEKEKDTENSVGQHVSVIYKHAQANAFSKAIFYWLTPLLRLGYTKPLELEDLGRLPDEEKTRCHFDRFHRIVEEEKRRCAKGITNSEAADGGKTKVPGGKLSLWRCYFRFSWPLFTLGGLLKLLGDSAGLVGPLAISVIIDYISGTSSTETPYPTVDEFFSNGYVMAVVVLLGAILQGTLSQASTHLVNALVYDKALHLSAWSVKQTEEGITEEGDGEEDKSTESEEKNGAADGGSAAAGADAGAITNLVADDAFNVMSFVWVGHYTWAIPLKIGVLMYLLYLKLGLSAIIGATFCILTMTPLQFLIGKMMSTNSKSVSEISDDRLRKTNEVLQGIKLLKLYGWEEIYLQQIEGIREKELKLLDKDSFYWAGMTFLTHASSVLVTLVTFGTHLALEQGESSTLTPANVFAALALFNQLTVPLFIFPVTVPIAINAMVSTKRLEDYLSLPEINCCIPTKLDEENTEEEERKSRKTTPDNYSGLGIPYADSSAPSDTSSDAAVGVTSVTGITGSQDSVFGLGNIEEDEEEPDEEEEEDEKAEDVNVAELESNTEINEKEKEPVREWIANCSVQNEKPFIASPFTPNSRSSLPFSFGNGLSSETFDTVEVNNGVFSWSADPQKSLTTNLLKLSTVHIPKGKLTLVVGPVGSGKTALLSALLGEMHLQSGSLKWASGATIAYAAQKPWLLNATVRANILFGSMFRLRRYNKVVSAVALQPDMDILPGKDLTVIGENGIHLSGGQKQRVALARTLYSRASIIMLDDPLSALDYQVGHHVFEEGVRKLLLRQKRTTILVTHHLQLLSHAYHIIAMENGHIRAQGSLTEIEKKDPKLFQAWKSSVKRELESNEDWIDGKARAEGNFKKSLKVTDVREAVGNKTAKERWQLVRLVSRISSQLRQNIISDGMWQTEEEAHVAPPLVHPFRNRAGTASSMSRRSARRHLLLLSHDLPLPTDECHQDDHHLLHRRTPSSSLSFGQGNSSGFLVHQASQGHSWGHRSVLRASSLQSPPCPSRFQSHSAVASSRLVRRLSTPNERPDPTVHGSLRSMTGPFDSNNIKEKNMLKRLMSTTSSKSGTSAPCESDNVHVRRLTSSTSGFSDDIVEMDEDPENLRNGAASEEREYGKIPRMTYFHYLYASGPLIGAMYLASTFAWQALRVYTDFWLSEWTEVGEEKAGLNATVSHHHSLKSEVSNQQEEMMYYLAVYAMLSLGSILLSLASNGIGQWGGSRARRNLHQKMLSTVLLKFPHDFFEVTPLGRIINRFSTDTGVIDKKIATSIQRLLQFLLLCLSAIVVNSVVTPWFLLAAVPICITYYIVQKFFRSSSRELQRLDSITRSPIFSHFSETLGGLATIRAFGHQGRFSKELAARIDSHTNAFLIVNTANRWLGIALDYLGGTIVFVSAIAALVTSQLLPEVVTPALVGLAINYTLLLPIYLHWVVKFLSDMEAYMGAVERMEQYMRLPSEELEESDTKKKENIEEVPKNWPSKGDIVFEGVTLTYDKARDPVITNLNLHIHTGQKVINQRKFIMYIFVVYFQTIFKSKNSKSSIVMALFRMVKISEGRILIDGIDISTIPIRILRSRLSIIPQDVIMFSGKIRDNLDPHGKYTDEEIWKSLEMAQLKEAVSAQPGGIDGEVREGGENWSGGQRQLFCLARAILHGATCLFMDEATSSVDAATEAALQETATKAFSGRTVVTIAHRITTILDCDRILVLDGGRVAEDGAPNQLLSNHSGIFSSMLKASEAGAFS</sequence>
<feature type="transmembrane region" description="Helical" evidence="9">
    <location>
        <begin position="308"/>
        <end position="328"/>
    </location>
</feature>
<dbReference type="GO" id="GO:0005524">
    <property type="term" value="F:ATP binding"/>
    <property type="evidence" value="ECO:0007669"/>
    <property type="project" value="UniProtKB-KW"/>
</dbReference>
<comment type="caution">
    <text evidence="12">The sequence shown here is derived from an EMBL/GenBank/DDBJ whole genome shotgun (WGS) entry which is preliminary data.</text>
</comment>
<dbReference type="InterPro" id="IPR003593">
    <property type="entry name" value="AAA+_ATPase"/>
</dbReference>
<dbReference type="PROSITE" id="PS50893">
    <property type="entry name" value="ABC_TRANSPORTER_2"/>
    <property type="match status" value="2"/>
</dbReference>
<comment type="subcellular location">
    <subcellularLocation>
        <location evidence="1">Membrane</location>
        <topology evidence="1">Multi-pass membrane protein</topology>
    </subcellularLocation>
</comment>
<feature type="domain" description="ABC transmembrane type-1" evidence="11">
    <location>
        <begin position="138"/>
        <end position="455"/>
    </location>
</feature>
<dbReference type="Gene3D" id="3.40.50.300">
    <property type="entry name" value="P-loop containing nucleotide triphosphate hydrolases"/>
    <property type="match status" value="2"/>
</dbReference>
<dbReference type="InterPro" id="IPR003439">
    <property type="entry name" value="ABC_transporter-like_ATP-bd"/>
</dbReference>
<feature type="region of interest" description="Disordered" evidence="8">
    <location>
        <begin position="229"/>
        <end position="257"/>
    </location>
</feature>
<feature type="compositionally biased region" description="Basic and acidic residues" evidence="8">
    <location>
        <begin position="13"/>
        <end position="29"/>
    </location>
</feature>
<reference evidence="12" key="1">
    <citation type="submission" date="2013-04" db="EMBL/GenBank/DDBJ databases">
        <authorList>
            <person name="Qu J."/>
            <person name="Murali S.C."/>
            <person name="Bandaranaike D."/>
            <person name="Bellair M."/>
            <person name="Blankenburg K."/>
            <person name="Chao H."/>
            <person name="Dinh H."/>
            <person name="Doddapaneni H."/>
            <person name="Downs B."/>
            <person name="Dugan-Rocha S."/>
            <person name="Elkadiri S."/>
            <person name="Gnanaolivu R.D."/>
            <person name="Hernandez B."/>
            <person name="Javaid M."/>
            <person name="Jayaseelan J.C."/>
            <person name="Lee S."/>
            <person name="Li M."/>
            <person name="Ming W."/>
            <person name="Munidasa M."/>
            <person name="Muniz J."/>
            <person name="Nguyen L."/>
            <person name="Ongeri F."/>
            <person name="Osuji N."/>
            <person name="Pu L.-L."/>
            <person name="Puazo M."/>
            <person name="Qu C."/>
            <person name="Quiroz J."/>
            <person name="Raj R."/>
            <person name="Weissenberger G."/>
            <person name="Xin Y."/>
            <person name="Zou X."/>
            <person name="Han Y."/>
            <person name="Richards S."/>
            <person name="Worley K."/>
            <person name="Muzny D."/>
            <person name="Gibbs R."/>
        </authorList>
    </citation>
    <scope>NUCLEOTIDE SEQUENCE</scope>
    <source>
        <strain evidence="12">Sampled in the wild</strain>
    </source>
</reference>
<evidence type="ECO:0000259" key="10">
    <source>
        <dbReference type="PROSITE" id="PS50893"/>
    </source>
</evidence>
<name>A0A8K0P4J4_LADFU</name>
<dbReference type="PANTHER" id="PTHR24223">
    <property type="entry name" value="ATP-BINDING CASSETTE SUB-FAMILY C"/>
    <property type="match status" value="1"/>
</dbReference>
<dbReference type="OrthoDB" id="6500128at2759"/>
<dbReference type="GO" id="GO:0016887">
    <property type="term" value="F:ATP hydrolysis activity"/>
    <property type="evidence" value="ECO:0007669"/>
    <property type="project" value="InterPro"/>
</dbReference>
<dbReference type="InterPro" id="IPR017871">
    <property type="entry name" value="ABC_transporter-like_CS"/>
</dbReference>
<feature type="region of interest" description="Disordered" evidence="8">
    <location>
        <begin position="1"/>
        <end position="32"/>
    </location>
</feature>
<feature type="transmembrane region" description="Helical" evidence="9">
    <location>
        <begin position="1214"/>
        <end position="1238"/>
    </location>
</feature>
<feature type="transmembrane region" description="Helical" evidence="9">
    <location>
        <begin position="281"/>
        <end position="302"/>
    </location>
</feature>
<dbReference type="SUPFAM" id="SSF52540">
    <property type="entry name" value="P-loop containing nucleoside triphosphate hydrolases"/>
    <property type="match status" value="2"/>
</dbReference>
<feature type="transmembrane region" description="Helical" evidence="9">
    <location>
        <begin position="389"/>
        <end position="410"/>
    </location>
</feature>
<dbReference type="Proteomes" id="UP000792457">
    <property type="component" value="Unassembled WGS sequence"/>
</dbReference>
<dbReference type="SMART" id="SM00382">
    <property type="entry name" value="AAA"/>
    <property type="match status" value="2"/>
</dbReference>
<evidence type="ECO:0000256" key="7">
    <source>
        <dbReference type="ARBA" id="ARBA00023136"/>
    </source>
</evidence>
<dbReference type="Pfam" id="PF00664">
    <property type="entry name" value="ABC_membrane"/>
    <property type="match status" value="2"/>
</dbReference>
<dbReference type="FunFam" id="1.20.1560.10:FF:000006">
    <property type="entry name" value="ATP-binding cassette, sub-family C (CFTR/MRP), member 9"/>
    <property type="match status" value="1"/>
</dbReference>
<evidence type="ECO:0000256" key="1">
    <source>
        <dbReference type="ARBA" id="ARBA00004141"/>
    </source>
</evidence>
<protein>
    <recommendedName>
        <fullName evidence="14">ATP-binding cassette sub-family C member Sur</fullName>
    </recommendedName>
</protein>
<dbReference type="PROSITE" id="PS50929">
    <property type="entry name" value="ABC_TM1F"/>
    <property type="match status" value="2"/>
</dbReference>
<feature type="domain" description="ABC transporter" evidence="10">
    <location>
        <begin position="626"/>
        <end position="857"/>
    </location>
</feature>
<feature type="compositionally biased region" description="Acidic residues" evidence="8">
    <location>
        <begin position="543"/>
        <end position="560"/>
    </location>
</feature>
<evidence type="ECO:0000256" key="4">
    <source>
        <dbReference type="ARBA" id="ARBA00022741"/>
    </source>
</evidence>
<reference evidence="12" key="2">
    <citation type="submission" date="2017-10" db="EMBL/GenBank/DDBJ databases">
        <title>Ladona fulva Genome sequencing and assembly.</title>
        <authorList>
            <person name="Murali S."/>
            <person name="Richards S."/>
            <person name="Bandaranaike D."/>
            <person name="Bellair M."/>
            <person name="Blankenburg K."/>
            <person name="Chao H."/>
            <person name="Dinh H."/>
            <person name="Doddapaneni H."/>
            <person name="Dugan-Rocha S."/>
            <person name="Elkadiri S."/>
            <person name="Gnanaolivu R."/>
            <person name="Hernandez B."/>
            <person name="Skinner E."/>
            <person name="Javaid M."/>
            <person name="Lee S."/>
            <person name="Li M."/>
            <person name="Ming W."/>
            <person name="Munidasa M."/>
            <person name="Muniz J."/>
            <person name="Nguyen L."/>
            <person name="Hughes D."/>
            <person name="Osuji N."/>
            <person name="Pu L.-L."/>
            <person name="Puazo M."/>
            <person name="Qu C."/>
            <person name="Quiroz J."/>
            <person name="Raj R."/>
            <person name="Weissenberger G."/>
            <person name="Xin Y."/>
            <person name="Zou X."/>
            <person name="Han Y."/>
            <person name="Worley K."/>
            <person name="Muzny D."/>
            <person name="Gibbs R."/>
        </authorList>
    </citation>
    <scope>NUCLEOTIDE SEQUENCE</scope>
    <source>
        <strain evidence="12">Sampled in the wild</strain>
    </source>
</reference>
<feature type="transmembrane region" description="Helical" evidence="9">
    <location>
        <begin position="180"/>
        <end position="197"/>
    </location>
</feature>
<evidence type="ECO:0008006" key="14">
    <source>
        <dbReference type="Google" id="ProtNLM"/>
    </source>
</evidence>
<feature type="compositionally biased region" description="Acidic residues" evidence="8">
    <location>
        <begin position="231"/>
        <end position="240"/>
    </location>
</feature>
<dbReference type="CDD" id="cd03250">
    <property type="entry name" value="ABCC_MRP_domain1"/>
    <property type="match status" value="1"/>
</dbReference>
<feature type="compositionally biased region" description="Low complexity" evidence="8">
    <location>
        <begin position="508"/>
        <end position="520"/>
    </location>
</feature>
<feature type="domain" description="ABC transporter" evidence="10">
    <location>
        <begin position="1506"/>
        <end position="1755"/>
    </location>
</feature>
<dbReference type="CDD" id="cd18591">
    <property type="entry name" value="ABC_6TM_SUR1_D1_like"/>
    <property type="match status" value="1"/>
</dbReference>
<keyword evidence="4" id="KW-0547">Nucleotide-binding</keyword>
<dbReference type="FunFam" id="3.40.50.300:FF:000838">
    <property type="entry name" value="ABC multidrug transporter (Eurofung)"/>
    <property type="match status" value="1"/>
</dbReference>
<evidence type="ECO:0000256" key="5">
    <source>
        <dbReference type="ARBA" id="ARBA00022840"/>
    </source>
</evidence>
<evidence type="ECO:0000256" key="8">
    <source>
        <dbReference type="SAM" id="MobiDB-lite"/>
    </source>
</evidence>
<organism evidence="12 13">
    <name type="scientific">Ladona fulva</name>
    <name type="common">Scarce chaser dragonfly</name>
    <name type="synonym">Libellula fulva</name>
    <dbReference type="NCBI Taxonomy" id="123851"/>
    <lineage>
        <taxon>Eukaryota</taxon>
        <taxon>Metazoa</taxon>
        <taxon>Ecdysozoa</taxon>
        <taxon>Arthropoda</taxon>
        <taxon>Hexapoda</taxon>
        <taxon>Insecta</taxon>
        <taxon>Pterygota</taxon>
        <taxon>Palaeoptera</taxon>
        <taxon>Odonata</taxon>
        <taxon>Epiprocta</taxon>
        <taxon>Anisoptera</taxon>
        <taxon>Libelluloidea</taxon>
        <taxon>Libellulidae</taxon>
        <taxon>Ladona</taxon>
    </lineage>
</organism>
<feature type="transmembrane region" description="Helical" evidence="9">
    <location>
        <begin position="1435"/>
        <end position="1455"/>
    </location>
</feature>
<feature type="region of interest" description="Disordered" evidence="8">
    <location>
        <begin position="480"/>
        <end position="520"/>
    </location>
</feature>
<dbReference type="CDD" id="cd18602">
    <property type="entry name" value="ABC_6TM_SUR1_D2_like"/>
    <property type="match status" value="1"/>
</dbReference>
<feature type="transmembrane region" description="Helical" evidence="9">
    <location>
        <begin position="430"/>
        <end position="454"/>
    </location>
</feature>
<dbReference type="InterPro" id="IPR050173">
    <property type="entry name" value="ABC_transporter_C-like"/>
</dbReference>
<keyword evidence="3 9" id="KW-0812">Transmembrane</keyword>
<evidence type="ECO:0000256" key="3">
    <source>
        <dbReference type="ARBA" id="ARBA00022692"/>
    </source>
</evidence>
<proteinExistence type="predicted"/>
<feature type="compositionally biased region" description="Polar residues" evidence="8">
    <location>
        <begin position="1022"/>
        <end position="1039"/>
    </location>
</feature>
<feature type="compositionally biased region" description="Basic residues" evidence="8">
    <location>
        <begin position="1"/>
        <end position="10"/>
    </location>
</feature>
<dbReference type="Gene3D" id="1.20.1560.10">
    <property type="entry name" value="ABC transporter type 1, transmembrane domain"/>
    <property type="match status" value="2"/>
</dbReference>
<dbReference type="EMBL" id="KZ308591">
    <property type="protein sequence ID" value="KAG8232068.1"/>
    <property type="molecule type" value="Genomic_DNA"/>
</dbReference>
<keyword evidence="6 9" id="KW-1133">Transmembrane helix</keyword>
<dbReference type="FunFam" id="3.40.50.300:FF:000997">
    <property type="entry name" value="Multidrug resistance-associated protein 1"/>
    <property type="match status" value="1"/>
</dbReference>
<evidence type="ECO:0000256" key="2">
    <source>
        <dbReference type="ARBA" id="ARBA00022448"/>
    </source>
</evidence>
<keyword evidence="7 9" id="KW-0472">Membrane</keyword>
<dbReference type="PANTHER" id="PTHR24223:SF461">
    <property type="entry name" value="ATP-BINDING CASSETTE SUB-FAMILY C MEMBER SUR"/>
    <property type="match status" value="1"/>
</dbReference>
<dbReference type="CDD" id="cd03244">
    <property type="entry name" value="ABCC_MRP_domain2"/>
    <property type="match status" value="1"/>
</dbReference>
<keyword evidence="2" id="KW-0813">Transport</keyword>
<dbReference type="InterPro" id="IPR027417">
    <property type="entry name" value="P-loop_NTPase"/>
</dbReference>
<dbReference type="SUPFAM" id="SSF90123">
    <property type="entry name" value="ABC transporter transmembrane region"/>
    <property type="match status" value="2"/>
</dbReference>
<dbReference type="Pfam" id="PF00005">
    <property type="entry name" value="ABC_tran"/>
    <property type="match status" value="2"/>
</dbReference>
<keyword evidence="5" id="KW-0067">ATP-binding</keyword>
<accession>A0A8K0P4J4</accession>
<dbReference type="InterPro" id="IPR011527">
    <property type="entry name" value="ABC1_TM_dom"/>
</dbReference>
<dbReference type="GO" id="GO:0016020">
    <property type="term" value="C:membrane"/>
    <property type="evidence" value="ECO:0007669"/>
    <property type="project" value="UniProtKB-SubCell"/>
</dbReference>
<evidence type="ECO:0000256" key="6">
    <source>
        <dbReference type="ARBA" id="ARBA00022989"/>
    </source>
</evidence>
<feature type="region of interest" description="Disordered" evidence="8">
    <location>
        <begin position="532"/>
        <end position="564"/>
    </location>
</feature>
<feature type="transmembrane region" description="Helical" evidence="9">
    <location>
        <begin position="1150"/>
        <end position="1172"/>
    </location>
</feature>